<protein>
    <submittedName>
        <fullName evidence="1">Uncharacterized protein</fullName>
    </submittedName>
</protein>
<evidence type="ECO:0000313" key="1">
    <source>
        <dbReference type="EMBL" id="GAA4303063.1"/>
    </source>
</evidence>
<reference evidence="2" key="1">
    <citation type="journal article" date="2019" name="Int. J. Syst. Evol. Microbiol.">
        <title>The Global Catalogue of Microorganisms (GCM) 10K type strain sequencing project: providing services to taxonomists for standard genome sequencing and annotation.</title>
        <authorList>
            <consortium name="The Broad Institute Genomics Platform"/>
            <consortium name="The Broad Institute Genome Sequencing Center for Infectious Disease"/>
            <person name="Wu L."/>
            <person name="Ma J."/>
        </authorList>
    </citation>
    <scope>NUCLEOTIDE SEQUENCE [LARGE SCALE GENOMIC DNA]</scope>
    <source>
        <strain evidence="2">JCM 17664</strain>
    </source>
</reference>
<comment type="caution">
    <text evidence="1">The sequence shown here is derived from an EMBL/GenBank/DDBJ whole genome shotgun (WGS) entry which is preliminary data.</text>
</comment>
<evidence type="ECO:0000313" key="2">
    <source>
        <dbReference type="Proteomes" id="UP001501207"/>
    </source>
</evidence>
<name>A0ABP8FG72_9BACT</name>
<gene>
    <name evidence="1" type="ORF">GCM10023143_05980</name>
</gene>
<dbReference type="EMBL" id="BAABFN010000001">
    <property type="protein sequence ID" value="GAA4303063.1"/>
    <property type="molecule type" value="Genomic_DNA"/>
</dbReference>
<dbReference type="Proteomes" id="UP001501207">
    <property type="component" value="Unassembled WGS sequence"/>
</dbReference>
<dbReference type="RefSeq" id="WP_344975104.1">
    <property type="nucleotide sequence ID" value="NZ_BAABFN010000001.1"/>
</dbReference>
<proteinExistence type="predicted"/>
<organism evidence="1 2">
    <name type="scientific">Compostibacter hankyongensis</name>
    <dbReference type="NCBI Taxonomy" id="1007089"/>
    <lineage>
        <taxon>Bacteria</taxon>
        <taxon>Pseudomonadati</taxon>
        <taxon>Bacteroidota</taxon>
        <taxon>Chitinophagia</taxon>
        <taxon>Chitinophagales</taxon>
        <taxon>Chitinophagaceae</taxon>
        <taxon>Compostibacter</taxon>
    </lineage>
</organism>
<accession>A0ABP8FG72</accession>
<keyword evidence="2" id="KW-1185">Reference proteome</keyword>
<sequence>MELTFSIIPTTGEFLIYRDKVNSRYVGIPHEDMIDVRKLKNAFGEYDKIPPDQTVRAVPLQVQADQNTVVLDADRVEELPCNCLETVSVLLP</sequence>